<dbReference type="OrthoDB" id="425354at2759"/>
<dbReference type="VEuPathDB" id="FungiDB:sscle_13g093610"/>
<proteinExistence type="predicted"/>
<sequence length="193" mass="22233">MAAPPEKHIHDINGSWLLNKRLSDPIEHILRLQNVNWFLRRGICFAEVILHATQTQDEDGLATLTMERVASVGLAGSTEIRPLNWDTKEFKDHIWGNTRTRSRYIPTADVEEGEDFLTSGWLEETALGLCIQDKTESATGSWSSVTVWGFEMIKEERRLARHILVRKGYEIAMAKLIYDYIGPVKRQVQCFRY</sequence>
<name>A0A1D9QI75_SCLS1</name>
<protein>
    <submittedName>
        <fullName evidence="1">Uncharacterized protein</fullName>
    </submittedName>
</protein>
<dbReference type="PANTHER" id="PTHR38115">
    <property type="entry name" value="LIPOCALIN-LIKE DOMAIN-CONTAINING PROTEIN"/>
    <property type="match status" value="1"/>
</dbReference>
<dbReference type="EMBL" id="CP017826">
    <property type="protein sequence ID" value="APA14591.1"/>
    <property type="molecule type" value="Genomic_DNA"/>
</dbReference>
<evidence type="ECO:0000313" key="1">
    <source>
        <dbReference type="EMBL" id="APA14591.1"/>
    </source>
</evidence>
<evidence type="ECO:0000313" key="2">
    <source>
        <dbReference type="Proteomes" id="UP000177798"/>
    </source>
</evidence>
<reference evidence="2" key="1">
    <citation type="journal article" date="2017" name="Genome Biol. Evol.">
        <title>The complete genome sequence of the phytopathogenic fungus Sclerotinia sclerotiorum reveals insights into the genome architecture of broad host range pathogens.</title>
        <authorList>
            <person name="Derbyshire M."/>
            <person name="Denton-Giles M."/>
            <person name="Hegedus D."/>
            <person name="Seifbarghy S."/>
            <person name="Rollins J."/>
            <person name="van Kan J."/>
            <person name="Seidl M.F."/>
            <person name="Faino L."/>
            <person name="Mbengue M."/>
            <person name="Navaud O."/>
            <person name="Raffaele S."/>
            <person name="Hammond-Kosack K."/>
            <person name="Heard S."/>
            <person name="Oliver R."/>
        </authorList>
    </citation>
    <scope>NUCLEOTIDE SEQUENCE [LARGE SCALE GENOMIC DNA]</scope>
    <source>
        <strain evidence="2">ATCC 18683 / 1980 / Ss-1</strain>
    </source>
</reference>
<accession>A0A1D9QI75</accession>
<dbReference type="AlphaFoldDB" id="A0A1D9QI75"/>
<organism evidence="1 2">
    <name type="scientific">Sclerotinia sclerotiorum (strain ATCC 18683 / 1980 / Ss-1)</name>
    <name type="common">White mold</name>
    <name type="synonym">Whetzelinia sclerotiorum</name>
    <dbReference type="NCBI Taxonomy" id="665079"/>
    <lineage>
        <taxon>Eukaryota</taxon>
        <taxon>Fungi</taxon>
        <taxon>Dikarya</taxon>
        <taxon>Ascomycota</taxon>
        <taxon>Pezizomycotina</taxon>
        <taxon>Leotiomycetes</taxon>
        <taxon>Helotiales</taxon>
        <taxon>Sclerotiniaceae</taxon>
        <taxon>Sclerotinia</taxon>
    </lineage>
</organism>
<dbReference type="PANTHER" id="PTHR38115:SF1">
    <property type="entry name" value="LIPOCALIN-LIKE DOMAIN-CONTAINING PROTEIN"/>
    <property type="match status" value="1"/>
</dbReference>
<dbReference type="Proteomes" id="UP000177798">
    <property type="component" value="Chromosome 13"/>
</dbReference>
<dbReference type="InterPro" id="IPR053037">
    <property type="entry name" value="Pericyclase_pydY-like"/>
</dbReference>
<gene>
    <name evidence="1" type="ORF">sscle_13g093610</name>
</gene>